<comment type="caution">
    <text evidence="3">The sequence shown here is derived from an EMBL/GenBank/DDBJ whole genome shotgun (WGS) entry which is preliminary data.</text>
</comment>
<dbReference type="AlphaFoldDB" id="A0A939G779"/>
<dbReference type="EMBL" id="JAFMYU010000012">
    <property type="protein sequence ID" value="MBO0932488.1"/>
    <property type="molecule type" value="Genomic_DNA"/>
</dbReference>
<dbReference type="RefSeq" id="WP_207336445.1">
    <property type="nucleotide sequence ID" value="NZ_JAFMYU010000012.1"/>
</dbReference>
<dbReference type="Proteomes" id="UP000664795">
    <property type="component" value="Unassembled WGS sequence"/>
</dbReference>
<keyword evidence="1" id="KW-0472">Membrane</keyword>
<sequence>MKLVYRFCCFLLLTIPAMAQQADSLRVSADTNAYLNATRSFNDRQGPAEHVFSLVNIPVFRFKEGVFRITDRAFPLVFSPDSLVSVPAKRANRQSRRGLFAGIASVVPLVVLSYSVVRLAAAPLVVVSGQTYQRDDPKPLIIVSGATAMVGVVVSATFNITSIVNTTRAIRRHNAQFGRRVPTLFNPKGL</sequence>
<keyword evidence="2" id="KW-0732">Signal</keyword>
<feature type="transmembrane region" description="Helical" evidence="1">
    <location>
        <begin position="99"/>
        <end position="121"/>
    </location>
</feature>
<evidence type="ECO:0000256" key="1">
    <source>
        <dbReference type="SAM" id="Phobius"/>
    </source>
</evidence>
<feature type="signal peptide" evidence="2">
    <location>
        <begin position="1"/>
        <end position="19"/>
    </location>
</feature>
<evidence type="ECO:0000313" key="3">
    <source>
        <dbReference type="EMBL" id="MBO0932488.1"/>
    </source>
</evidence>
<reference evidence="3 4" key="1">
    <citation type="submission" date="2021-03" db="EMBL/GenBank/DDBJ databases">
        <title>Fibrella sp. HMF5036 genome sequencing and assembly.</title>
        <authorList>
            <person name="Kang H."/>
            <person name="Kim H."/>
            <person name="Bae S."/>
            <person name="Joh K."/>
        </authorList>
    </citation>
    <scope>NUCLEOTIDE SEQUENCE [LARGE SCALE GENOMIC DNA]</scope>
    <source>
        <strain evidence="3 4">HMF5036</strain>
    </source>
</reference>
<protein>
    <submittedName>
        <fullName evidence="3">Uncharacterized protein</fullName>
    </submittedName>
</protein>
<evidence type="ECO:0000256" key="2">
    <source>
        <dbReference type="SAM" id="SignalP"/>
    </source>
</evidence>
<name>A0A939G779_9BACT</name>
<proteinExistence type="predicted"/>
<feature type="chain" id="PRO_5036936067" evidence="2">
    <location>
        <begin position="20"/>
        <end position="190"/>
    </location>
</feature>
<feature type="transmembrane region" description="Helical" evidence="1">
    <location>
        <begin position="141"/>
        <end position="164"/>
    </location>
</feature>
<keyword evidence="1" id="KW-0812">Transmembrane</keyword>
<accession>A0A939G779</accession>
<organism evidence="3 4">
    <name type="scientific">Fibrella aquatilis</name>
    <dbReference type="NCBI Taxonomy" id="2817059"/>
    <lineage>
        <taxon>Bacteria</taxon>
        <taxon>Pseudomonadati</taxon>
        <taxon>Bacteroidota</taxon>
        <taxon>Cytophagia</taxon>
        <taxon>Cytophagales</taxon>
        <taxon>Spirosomataceae</taxon>
        <taxon>Fibrella</taxon>
    </lineage>
</organism>
<keyword evidence="4" id="KW-1185">Reference proteome</keyword>
<keyword evidence="1" id="KW-1133">Transmembrane helix</keyword>
<evidence type="ECO:0000313" key="4">
    <source>
        <dbReference type="Proteomes" id="UP000664795"/>
    </source>
</evidence>
<gene>
    <name evidence="3" type="ORF">J2I48_15860</name>
</gene>